<dbReference type="GO" id="GO:0001578">
    <property type="term" value="P:microtubule bundle formation"/>
    <property type="evidence" value="ECO:0007669"/>
    <property type="project" value="TreeGrafter"/>
</dbReference>
<feature type="compositionally biased region" description="Low complexity" evidence="3">
    <location>
        <begin position="498"/>
        <end position="511"/>
    </location>
</feature>
<dbReference type="GeneID" id="107375933"/>
<comment type="similarity">
    <text evidence="1">Belongs to the CCSER family.</text>
</comment>
<organism evidence="6 7">
    <name type="scientific">Nothobranchius furzeri</name>
    <name type="common">Turquoise killifish</name>
    <dbReference type="NCBI Taxonomy" id="105023"/>
    <lineage>
        <taxon>Eukaryota</taxon>
        <taxon>Metazoa</taxon>
        <taxon>Chordata</taxon>
        <taxon>Craniata</taxon>
        <taxon>Vertebrata</taxon>
        <taxon>Euteleostomi</taxon>
        <taxon>Actinopterygii</taxon>
        <taxon>Neopterygii</taxon>
        <taxon>Teleostei</taxon>
        <taxon>Neoteleostei</taxon>
        <taxon>Acanthomorphata</taxon>
        <taxon>Ovalentaria</taxon>
        <taxon>Atherinomorphae</taxon>
        <taxon>Cyprinodontiformes</taxon>
        <taxon>Nothobranchiidae</taxon>
        <taxon>Nothobranchius</taxon>
    </lineage>
</organism>
<feature type="region of interest" description="Disordered" evidence="3">
    <location>
        <begin position="177"/>
        <end position="198"/>
    </location>
</feature>
<feature type="region of interest" description="Disordered" evidence="3">
    <location>
        <begin position="942"/>
        <end position="961"/>
    </location>
</feature>
<evidence type="ECO:0000313" key="4">
    <source>
        <dbReference type="EMBL" id="KAF7220323.1"/>
    </source>
</evidence>
<keyword evidence="2" id="KW-0175">Coiled coil</keyword>
<reference evidence="6" key="3">
    <citation type="submission" date="2025-05" db="UniProtKB">
        <authorList>
            <consortium name="Ensembl"/>
        </authorList>
    </citation>
    <scope>IDENTIFICATION</scope>
</reference>
<gene>
    <name evidence="6" type="primary">ccser2a</name>
    <name evidence="4" type="ORF">G4P62_003029</name>
</gene>
<feature type="region of interest" description="Disordered" evidence="3">
    <location>
        <begin position="359"/>
        <end position="457"/>
    </location>
</feature>
<feature type="compositionally biased region" description="Low complexity" evidence="3">
    <location>
        <begin position="290"/>
        <end position="299"/>
    </location>
</feature>
<evidence type="ECO:0000256" key="1">
    <source>
        <dbReference type="ARBA" id="ARBA00010949"/>
    </source>
</evidence>
<dbReference type="AlphaFoldDB" id="A0A8C6LZV5"/>
<dbReference type="InterPro" id="IPR029627">
    <property type="entry name" value="CCSER"/>
</dbReference>
<evidence type="ECO:0000313" key="6">
    <source>
        <dbReference type="Ensembl" id="ENSNFUP00015026500.1"/>
    </source>
</evidence>
<dbReference type="PANTHER" id="PTHR22461">
    <property type="entry name" value="SERINE-RICH COILED-COIL DOMAIN-CONTAINING PROTEIN 2-RELATED"/>
    <property type="match status" value="1"/>
</dbReference>
<sequence>MEEKTSTGPAMVSRLPKFGGRPSTNGFSPLCNGSTQPTASAQDGKTTTSGARQNGMTRTSPLSLKCKRDDGVISSYSTTPIVGDKSEDTSQAQILSSVKEAKKSSPATPVMRRSGCLAMAVSSPKSIPKQSLKMIPKGGAKLGQSPLNRVAKMTNSGSSIPPRAGSESRLVRPVLGTTSARSASQDSLSQYNESPKTSTLDNIVRSNSFTHFKQIPSPTSEPMIRSFSFNRAVELAKPLANTQLRPPRSSFLKPPQVSNGRVGLVINGSLGGGIGGLQYNKSPPFASCLPTSSVTPSTPRTLKKPLLPNSVGTKSLSSSVGSLGSRLARLGQTNQQRCIVPDQVKEHINSLVLPESNGLLGVAKGTDPIEEAGKRDSPSDNDGNGNGIANGGGMHWQSTSQGAGETLEDMSLSSASSLDRFDTSEEFLDDTDSVEDACGEGDMPDNRKASSTTLSSLHSFHSETIDWESKEMTKYKEESPVQESQESLALSPEQGDAPPASSVELSPSSSSGGTYMWDEEGLEPLRRRETPLDSYDDSELNSMDILNNLDSPGAADLDDSDLMLDAGLPDDSLQDFDRMSCIERPKQASRQGQRHKQHRWSGPDHLYSDGRAQVFQNYDGFRGPRMSSRYNHSEGRQWGYRPTLDKLTLEHMTQDCSFLKNQLLRLKSLLELEETDSPADVSEQAEDITTVSQMEVLIKEVQVLREELRSRDKTIAQLTLQCQQLQQHQREHMSYQGRQVKCQCHHQRAPASLRPSDRPTDKWMQHHDKATQTYWRPPSHPPPILQPFNPHLSEHPHQEKLIKTPPTEGRSEITRTRSMEVIHLDDDCPLESTKEDVSTASGSDKRRDLPRTNQRWCGLRAPRGITGRDVPVSAAQSAEQCDWKAPAAMLQKSFAPRSAGSTCPGMLQSPRLHKCTALSALKPGSSGGSASLQSGFTSEPLDKQTMWLPPPSRGLPCFNTRPQVQDPKLLASQSIRDSRWFLQRQTQLPE</sequence>
<keyword evidence="7" id="KW-1185">Reference proteome</keyword>
<feature type="region of interest" description="Disordered" evidence="3">
    <location>
        <begin position="290"/>
        <end position="315"/>
    </location>
</feature>
<reference evidence="6" key="1">
    <citation type="submission" date="2014-08" db="EMBL/GenBank/DDBJ databases">
        <authorList>
            <person name="Senf B."/>
            <person name="Petzold A."/>
            <person name="Downie B.R."/>
            <person name="Koch P."/>
            <person name="Platzer M."/>
        </authorList>
    </citation>
    <scope>NUCLEOTIDE SEQUENCE [LARGE SCALE GENOMIC DNA]</scope>
    <source>
        <strain evidence="6">GRZ</strain>
    </source>
</reference>
<dbReference type="Ensembl" id="ENSNFUT00015027689.1">
    <property type="protein sequence ID" value="ENSNFUP00015026500.1"/>
    <property type="gene ID" value="ENSNFUG00015012845.1"/>
</dbReference>
<dbReference type="RefSeq" id="XP_070398628.1">
    <property type="nucleotide sequence ID" value="XM_070542527.1"/>
</dbReference>
<feature type="region of interest" description="Disordered" evidence="3">
    <location>
        <begin position="829"/>
        <end position="851"/>
    </location>
</feature>
<evidence type="ECO:0000256" key="2">
    <source>
        <dbReference type="ARBA" id="ARBA00023054"/>
    </source>
</evidence>
<dbReference type="GO" id="GO:0008017">
    <property type="term" value="F:microtubule binding"/>
    <property type="evidence" value="ECO:0007669"/>
    <property type="project" value="TreeGrafter"/>
</dbReference>
<dbReference type="EMBL" id="JAAVVJ010000006">
    <property type="protein sequence ID" value="KAF7220323.1"/>
    <property type="molecule type" value="Genomic_DNA"/>
</dbReference>
<dbReference type="GeneTree" id="ENSGT00940000153912"/>
<accession>A0A8C6LZV5</accession>
<reference evidence="4" key="2">
    <citation type="submission" date="2020-03" db="EMBL/GenBank/DDBJ databases">
        <title>Intra-Species Differences in Population Size shape Life History and Genome Evolution.</title>
        <authorList>
            <person name="Willemsen D."/>
            <person name="Cui R."/>
            <person name="Valenzano D.R."/>
        </authorList>
    </citation>
    <scope>NUCLEOTIDE SEQUENCE</scope>
    <source>
        <strain evidence="4">GRZ</strain>
        <tissue evidence="4">Whole</tissue>
    </source>
</reference>
<feature type="compositionally biased region" description="Polar residues" evidence="3">
    <location>
        <begin position="22"/>
        <end position="62"/>
    </location>
</feature>
<dbReference type="GO" id="GO:0015630">
    <property type="term" value="C:microtubule cytoskeleton"/>
    <property type="evidence" value="ECO:0007669"/>
    <property type="project" value="TreeGrafter"/>
</dbReference>
<dbReference type="PANTHER" id="PTHR22461:SF2">
    <property type="entry name" value="SERINE-RICH COILED-COIL DOMAIN-CONTAINING PROTEIN 2"/>
    <property type="match status" value="1"/>
</dbReference>
<name>A0A8C6LZV5_NOTFU</name>
<dbReference type="KEGG" id="nfu:107375933"/>
<dbReference type="Proteomes" id="UP000694548">
    <property type="component" value="Chromosome sgr03"/>
</dbReference>
<dbReference type="Proteomes" id="UP000822369">
    <property type="component" value="Chromosome 6"/>
</dbReference>
<protein>
    <submittedName>
        <fullName evidence="6">Coiled-coil serine-rich protein 2a</fullName>
    </submittedName>
    <submittedName>
        <fullName evidence="4">Transcript variant X1</fullName>
    </submittedName>
    <submittedName>
        <fullName evidence="5">Transcript variant X2</fullName>
    </submittedName>
</protein>
<evidence type="ECO:0000313" key="5">
    <source>
        <dbReference type="EMBL" id="KAF7220324.1"/>
    </source>
</evidence>
<feature type="region of interest" description="Disordered" evidence="3">
    <location>
        <begin position="1"/>
        <end position="70"/>
    </location>
</feature>
<feature type="compositionally biased region" description="Gly residues" evidence="3">
    <location>
        <begin position="384"/>
        <end position="394"/>
    </location>
</feature>
<feature type="region of interest" description="Disordered" evidence="3">
    <location>
        <begin position="471"/>
        <end position="539"/>
    </location>
</feature>
<evidence type="ECO:0000313" key="7">
    <source>
        <dbReference type="Proteomes" id="UP000694548"/>
    </source>
</evidence>
<feature type="compositionally biased region" description="Basic and acidic residues" evidence="3">
    <location>
        <begin position="829"/>
        <end position="850"/>
    </location>
</feature>
<evidence type="ECO:0000256" key="3">
    <source>
        <dbReference type="SAM" id="MobiDB-lite"/>
    </source>
</evidence>
<feature type="compositionally biased region" description="Acidic residues" evidence="3">
    <location>
        <begin position="424"/>
        <end position="443"/>
    </location>
</feature>
<proteinExistence type="inferred from homology"/>
<dbReference type="EMBL" id="JAAVVJ010000006">
    <property type="protein sequence ID" value="KAF7220324.1"/>
    <property type="molecule type" value="Genomic_DNA"/>
</dbReference>